<evidence type="ECO:0008006" key="4">
    <source>
        <dbReference type="Google" id="ProtNLM"/>
    </source>
</evidence>
<organism evidence="2 3">
    <name type="scientific">Actimicrobium antarcticum</name>
    <dbReference type="NCBI Taxonomy" id="1051899"/>
    <lineage>
        <taxon>Bacteria</taxon>
        <taxon>Pseudomonadati</taxon>
        <taxon>Pseudomonadota</taxon>
        <taxon>Betaproteobacteria</taxon>
        <taxon>Burkholderiales</taxon>
        <taxon>Oxalobacteraceae</taxon>
        <taxon>Actimicrobium</taxon>
    </lineage>
</organism>
<evidence type="ECO:0000313" key="3">
    <source>
        <dbReference type="Proteomes" id="UP001501353"/>
    </source>
</evidence>
<dbReference type="EMBL" id="BAAAZE010000012">
    <property type="protein sequence ID" value="GAA4029573.1"/>
    <property type="molecule type" value="Genomic_DNA"/>
</dbReference>
<accession>A0ABP7TPW3</accession>
<dbReference type="Proteomes" id="UP001501353">
    <property type="component" value="Unassembled WGS sequence"/>
</dbReference>
<keyword evidence="3" id="KW-1185">Reference proteome</keyword>
<comment type="caution">
    <text evidence="2">The sequence shown here is derived from an EMBL/GenBank/DDBJ whole genome shotgun (WGS) entry which is preliminary data.</text>
</comment>
<protein>
    <recommendedName>
        <fullName evidence="4">Flp family type IVb pilin</fullName>
    </recommendedName>
</protein>
<feature type="transmembrane region" description="Helical" evidence="1">
    <location>
        <begin position="50"/>
        <end position="69"/>
    </location>
</feature>
<evidence type="ECO:0000313" key="2">
    <source>
        <dbReference type="EMBL" id="GAA4029573.1"/>
    </source>
</evidence>
<evidence type="ECO:0000256" key="1">
    <source>
        <dbReference type="SAM" id="Phobius"/>
    </source>
</evidence>
<sequence>MNQRLRCPSPCTANVTSNAAWNATSLSTLHFRPRCIPAPLRRRLCQGQSMVEYIVVCGALALTLGIGMADNTSILWQLVDAFQIAYRNFSYAISLPG</sequence>
<keyword evidence="1" id="KW-1133">Transmembrane helix</keyword>
<keyword evidence="1" id="KW-0472">Membrane</keyword>
<gene>
    <name evidence="2" type="ORF">GCM10022212_29720</name>
</gene>
<dbReference type="RefSeq" id="WP_344764318.1">
    <property type="nucleotide sequence ID" value="NZ_BAAAZE010000012.1"/>
</dbReference>
<keyword evidence="1" id="KW-0812">Transmembrane</keyword>
<reference evidence="3" key="1">
    <citation type="journal article" date="2019" name="Int. J. Syst. Evol. Microbiol.">
        <title>The Global Catalogue of Microorganisms (GCM) 10K type strain sequencing project: providing services to taxonomists for standard genome sequencing and annotation.</title>
        <authorList>
            <consortium name="The Broad Institute Genomics Platform"/>
            <consortium name="The Broad Institute Genome Sequencing Center for Infectious Disease"/>
            <person name="Wu L."/>
            <person name="Ma J."/>
        </authorList>
    </citation>
    <scope>NUCLEOTIDE SEQUENCE [LARGE SCALE GENOMIC DNA]</scope>
    <source>
        <strain evidence="3">JCM 16673</strain>
    </source>
</reference>
<proteinExistence type="predicted"/>
<name>A0ABP7TPW3_9BURK</name>